<organism evidence="4 5">
    <name type="scientific">Rhypophila decipiens</name>
    <dbReference type="NCBI Taxonomy" id="261697"/>
    <lineage>
        <taxon>Eukaryota</taxon>
        <taxon>Fungi</taxon>
        <taxon>Dikarya</taxon>
        <taxon>Ascomycota</taxon>
        <taxon>Pezizomycotina</taxon>
        <taxon>Sordariomycetes</taxon>
        <taxon>Sordariomycetidae</taxon>
        <taxon>Sordariales</taxon>
        <taxon>Naviculisporaceae</taxon>
        <taxon>Rhypophila</taxon>
    </lineage>
</organism>
<comment type="caution">
    <text evidence="4">The sequence shown here is derived from an EMBL/GenBank/DDBJ whole genome shotgun (WGS) entry which is preliminary data.</text>
</comment>
<evidence type="ECO:0000256" key="1">
    <source>
        <dbReference type="ARBA" id="ARBA00005446"/>
    </source>
</evidence>
<dbReference type="GO" id="GO:0005737">
    <property type="term" value="C:cytoplasm"/>
    <property type="evidence" value="ECO:0007669"/>
    <property type="project" value="TreeGrafter"/>
</dbReference>
<dbReference type="InterPro" id="IPR011545">
    <property type="entry name" value="DEAD/DEAH_box_helicase_dom"/>
</dbReference>
<dbReference type="GO" id="GO:0005524">
    <property type="term" value="F:ATP binding"/>
    <property type="evidence" value="ECO:0007669"/>
    <property type="project" value="InterPro"/>
</dbReference>
<dbReference type="GO" id="GO:0003676">
    <property type="term" value="F:nucleic acid binding"/>
    <property type="evidence" value="ECO:0007669"/>
    <property type="project" value="InterPro"/>
</dbReference>
<dbReference type="PROSITE" id="PS51192">
    <property type="entry name" value="HELICASE_ATP_BIND_1"/>
    <property type="match status" value="1"/>
</dbReference>
<dbReference type="Pfam" id="PF00270">
    <property type="entry name" value="DEAD"/>
    <property type="match status" value="1"/>
</dbReference>
<reference evidence="4" key="2">
    <citation type="submission" date="2023-05" db="EMBL/GenBank/DDBJ databases">
        <authorList>
            <consortium name="Lawrence Berkeley National Laboratory"/>
            <person name="Steindorff A."/>
            <person name="Hensen N."/>
            <person name="Bonometti L."/>
            <person name="Westerberg I."/>
            <person name="Brannstrom I.O."/>
            <person name="Guillou S."/>
            <person name="Cros-Aarteil S."/>
            <person name="Calhoun S."/>
            <person name="Haridas S."/>
            <person name="Kuo A."/>
            <person name="Mondo S."/>
            <person name="Pangilinan J."/>
            <person name="Riley R."/>
            <person name="Labutti K."/>
            <person name="Andreopoulos B."/>
            <person name="Lipzen A."/>
            <person name="Chen C."/>
            <person name="Yanf M."/>
            <person name="Daum C."/>
            <person name="Ng V."/>
            <person name="Clum A."/>
            <person name="Ohm R."/>
            <person name="Martin F."/>
            <person name="Silar P."/>
            <person name="Natvig D."/>
            <person name="Lalanne C."/>
            <person name="Gautier V."/>
            <person name="Ament-Velasquez S.L."/>
            <person name="Kruys A."/>
            <person name="Hutchinson M.I."/>
            <person name="Powell A.J."/>
            <person name="Barry K."/>
            <person name="Miller A.N."/>
            <person name="Grigoriev I.V."/>
            <person name="Debuchy R."/>
            <person name="Gladieux P."/>
            <person name="Thoren M.H."/>
            <person name="Johannesson H."/>
        </authorList>
    </citation>
    <scope>NUCLEOTIDE SEQUENCE</scope>
    <source>
        <strain evidence="4">PSN293</strain>
    </source>
</reference>
<protein>
    <recommendedName>
        <fullName evidence="3">Helicase ATP-binding domain-containing protein</fullName>
    </recommendedName>
</protein>
<dbReference type="PANTHER" id="PTHR13710">
    <property type="entry name" value="DNA HELICASE RECQ FAMILY MEMBER"/>
    <property type="match status" value="1"/>
</dbReference>
<keyword evidence="5" id="KW-1185">Reference proteome</keyword>
<reference evidence="4" key="1">
    <citation type="journal article" date="2023" name="Mol. Phylogenet. Evol.">
        <title>Genome-scale phylogeny and comparative genomics of the fungal order Sordariales.</title>
        <authorList>
            <person name="Hensen N."/>
            <person name="Bonometti L."/>
            <person name="Westerberg I."/>
            <person name="Brannstrom I.O."/>
            <person name="Guillou S."/>
            <person name="Cros-Aarteil S."/>
            <person name="Calhoun S."/>
            <person name="Haridas S."/>
            <person name="Kuo A."/>
            <person name="Mondo S."/>
            <person name="Pangilinan J."/>
            <person name="Riley R."/>
            <person name="LaButti K."/>
            <person name="Andreopoulos B."/>
            <person name="Lipzen A."/>
            <person name="Chen C."/>
            <person name="Yan M."/>
            <person name="Daum C."/>
            <person name="Ng V."/>
            <person name="Clum A."/>
            <person name="Steindorff A."/>
            <person name="Ohm R.A."/>
            <person name="Martin F."/>
            <person name="Silar P."/>
            <person name="Natvig D.O."/>
            <person name="Lalanne C."/>
            <person name="Gautier V."/>
            <person name="Ament-Velasquez S.L."/>
            <person name="Kruys A."/>
            <person name="Hutchinson M.I."/>
            <person name="Powell A.J."/>
            <person name="Barry K."/>
            <person name="Miller A.N."/>
            <person name="Grigoriev I.V."/>
            <person name="Debuchy R."/>
            <person name="Gladieux P."/>
            <person name="Hiltunen Thoren M."/>
            <person name="Johannesson H."/>
        </authorList>
    </citation>
    <scope>NUCLEOTIDE SEQUENCE</scope>
    <source>
        <strain evidence="4">PSN293</strain>
    </source>
</reference>
<dbReference type="SMART" id="SM00487">
    <property type="entry name" value="DEXDc"/>
    <property type="match status" value="1"/>
</dbReference>
<dbReference type="Gene3D" id="3.40.50.300">
    <property type="entry name" value="P-loop containing nucleotide triphosphate hydrolases"/>
    <property type="match status" value="1"/>
</dbReference>
<gene>
    <name evidence="4" type="ORF">QBC37DRAFT_462707</name>
</gene>
<evidence type="ECO:0000259" key="3">
    <source>
        <dbReference type="PROSITE" id="PS51192"/>
    </source>
</evidence>
<dbReference type="GO" id="GO:0043138">
    <property type="term" value="F:3'-5' DNA helicase activity"/>
    <property type="evidence" value="ECO:0007669"/>
    <property type="project" value="TreeGrafter"/>
</dbReference>
<evidence type="ECO:0000313" key="4">
    <source>
        <dbReference type="EMBL" id="KAK4205950.1"/>
    </source>
</evidence>
<comment type="similarity">
    <text evidence="1">Belongs to the helicase family. RecQ subfamily.</text>
</comment>
<evidence type="ECO:0000313" key="5">
    <source>
        <dbReference type="Proteomes" id="UP001301769"/>
    </source>
</evidence>
<sequence length="1081" mass="121758">MDLEDPFTTTLPADGSDPVQELPLLHGSSCTHCAFKTTSQDNITRHWRLAGHSEAGEMVEKEARYKKVQLQSWLWAQRRHARYWSVSTDDGERAAAGPAGEEATSTCPVERKITKLEAKLKAKASERLRKGDLREGMEYDSAWVKRMGWAKHFGTRDRLDIHAAAEWVRAREAQRQRRAREEGEEAAAEVAMLTRLGESFDREIERCCLRLDSVPVETLQWLASISPLEPRGLPFARTEAEDAKTKYRSVGHRYLGFCARAYRLGRKQALEKLAVVFTDEQWSLLGDILMVAHRRHDTDFANDAESESGSEEEGLGSDTEDEMEQQQSRSSGRSVLHTDELDRAVFVFVLSSIKQRIGGSMYSSPLLSFCAALGIVKRPLGYQDPYMYTQPLAGIMWWARLFMLEATFEGQSCDLQEVGIEKVLEFRRVHHDWMCVGSHSVISTVIHWMAYGKGHRLKMGGRPSIRWEEGGEALLHSGERIGVADFRRTFRSLAHDANGLLNQLMGGTWTQTSRKLAINRITDTLLRMGTGQSFATDPRNAWLDPGPGKVMRLNRQALLDGSGTRWKQKQAHRWLHRLRAFREALMVLVHVWGGQPGRGPELLTMRHSDSWQLIRNVFVLEGQVMLVTERDKSKAIRDNGRKVARFLPDRIGKMLVAYIIWLLPFEEALCEDANLPGPKEEMLEFIWRDTAGERHWQTDRLSRVMGRVTMAGTGVRIGVARYRPVAIEMGRRIRGLVMRQLETELGEDEADETLDVDPLTGETVDCQGTWNIVWDLQSTHGTRVARQHYAVNTQYPGKLQPELIASYREISKLWHQFLENDEGEGGNNKPALPLDAEVQLENDQGEQGNSSIRTSTSNNTGRTIRAEKPAASVEGEIQHGLELLLGEGARWRSEKQAESMRAVMSLKRDQAMISILPTGAGKSVLFMLPALLADTGISIVVVPFVALMDDLVDRAVGNGIDCIQFRTTGTCGREGMARAARLVVVSADLVSAPEFLGYADALVGAGLLRRVFIDECHVAVMDVSYRTKLAELAGLRRFGCPLVMLTATLPPQLERWFREQMLGKMALTVRDRTTKLNCRYR</sequence>
<feature type="compositionally biased region" description="Acidic residues" evidence="2">
    <location>
        <begin position="300"/>
        <end position="324"/>
    </location>
</feature>
<dbReference type="Proteomes" id="UP001301769">
    <property type="component" value="Unassembled WGS sequence"/>
</dbReference>
<accession>A0AAN6XST5</accession>
<name>A0AAN6XST5_9PEZI</name>
<feature type="compositionally biased region" description="Low complexity" evidence="2">
    <location>
        <begin position="848"/>
        <end position="863"/>
    </location>
</feature>
<feature type="region of interest" description="Disordered" evidence="2">
    <location>
        <begin position="300"/>
        <end position="335"/>
    </location>
</feature>
<dbReference type="GO" id="GO:0000724">
    <property type="term" value="P:double-strand break repair via homologous recombination"/>
    <property type="evidence" value="ECO:0007669"/>
    <property type="project" value="TreeGrafter"/>
</dbReference>
<dbReference type="InterPro" id="IPR027417">
    <property type="entry name" value="P-loop_NTPase"/>
</dbReference>
<feature type="non-terminal residue" evidence="4">
    <location>
        <position position="1081"/>
    </location>
</feature>
<feature type="region of interest" description="Disordered" evidence="2">
    <location>
        <begin position="842"/>
        <end position="871"/>
    </location>
</feature>
<dbReference type="PANTHER" id="PTHR13710:SF154">
    <property type="entry name" value="RECQ HELICASE, PUTATIVE (AFU_ORTHOLOGUE AFUA_6G14720)-RELATED"/>
    <property type="match status" value="1"/>
</dbReference>
<dbReference type="SUPFAM" id="SSF52540">
    <property type="entry name" value="P-loop containing nucleoside triphosphate hydrolases"/>
    <property type="match status" value="1"/>
</dbReference>
<dbReference type="GO" id="GO:0005694">
    <property type="term" value="C:chromosome"/>
    <property type="evidence" value="ECO:0007669"/>
    <property type="project" value="TreeGrafter"/>
</dbReference>
<dbReference type="GO" id="GO:0009378">
    <property type="term" value="F:four-way junction helicase activity"/>
    <property type="evidence" value="ECO:0007669"/>
    <property type="project" value="TreeGrafter"/>
</dbReference>
<proteinExistence type="inferred from homology"/>
<dbReference type="AlphaFoldDB" id="A0AAN6XST5"/>
<dbReference type="InterPro" id="IPR014001">
    <property type="entry name" value="Helicase_ATP-bd"/>
</dbReference>
<feature type="domain" description="Helicase ATP-binding" evidence="3">
    <location>
        <begin position="903"/>
        <end position="1067"/>
    </location>
</feature>
<evidence type="ECO:0000256" key="2">
    <source>
        <dbReference type="SAM" id="MobiDB-lite"/>
    </source>
</evidence>
<dbReference type="EMBL" id="MU858597">
    <property type="protein sequence ID" value="KAK4205950.1"/>
    <property type="molecule type" value="Genomic_DNA"/>
</dbReference>